<evidence type="ECO:0000256" key="5">
    <source>
        <dbReference type="ARBA" id="ARBA00022989"/>
    </source>
</evidence>
<dbReference type="EMBL" id="JAGQDD010000026">
    <property type="protein sequence ID" value="MBQ0933293.1"/>
    <property type="molecule type" value="Genomic_DNA"/>
</dbReference>
<evidence type="ECO:0000256" key="6">
    <source>
        <dbReference type="ARBA" id="ARBA00023136"/>
    </source>
</evidence>
<dbReference type="CDD" id="cd06261">
    <property type="entry name" value="TM_PBP2"/>
    <property type="match status" value="1"/>
</dbReference>
<dbReference type="InterPro" id="IPR000515">
    <property type="entry name" value="MetI-like"/>
</dbReference>
<dbReference type="PANTHER" id="PTHR30193">
    <property type="entry name" value="ABC TRANSPORTER PERMEASE PROTEIN"/>
    <property type="match status" value="1"/>
</dbReference>
<keyword evidence="10" id="KW-1185">Reference proteome</keyword>
<feature type="transmembrane region" description="Helical" evidence="7">
    <location>
        <begin position="111"/>
        <end position="130"/>
    </location>
</feature>
<evidence type="ECO:0000313" key="9">
    <source>
        <dbReference type="EMBL" id="MBQ0933293.1"/>
    </source>
</evidence>
<gene>
    <name evidence="9" type="ORF">KAK03_22700</name>
</gene>
<keyword evidence="4 7" id="KW-0812">Transmembrane</keyword>
<feature type="transmembrane region" description="Helical" evidence="7">
    <location>
        <begin position="203"/>
        <end position="228"/>
    </location>
</feature>
<dbReference type="RefSeq" id="WP_210856961.1">
    <property type="nucleotide sequence ID" value="NZ_JAGQDD010000026.1"/>
</dbReference>
<dbReference type="Proteomes" id="UP000676246">
    <property type="component" value="Unassembled WGS sequence"/>
</dbReference>
<dbReference type="PANTHER" id="PTHR30193:SF42">
    <property type="entry name" value="ABC TRANSPORTER PERMEASE PROTEIN"/>
    <property type="match status" value="1"/>
</dbReference>
<evidence type="ECO:0000313" key="10">
    <source>
        <dbReference type="Proteomes" id="UP000676246"/>
    </source>
</evidence>
<evidence type="ECO:0000256" key="1">
    <source>
        <dbReference type="ARBA" id="ARBA00004651"/>
    </source>
</evidence>
<dbReference type="PROSITE" id="PS50928">
    <property type="entry name" value="ABC_TM1"/>
    <property type="match status" value="1"/>
</dbReference>
<dbReference type="GO" id="GO:0005886">
    <property type="term" value="C:plasma membrane"/>
    <property type="evidence" value="ECO:0007669"/>
    <property type="project" value="UniProtKB-SubCell"/>
</dbReference>
<accession>A0A940YFM5</accession>
<proteinExistence type="inferred from homology"/>
<dbReference type="SUPFAM" id="SSF161098">
    <property type="entry name" value="MetI-like"/>
    <property type="match status" value="1"/>
</dbReference>
<comment type="similarity">
    <text evidence="7">Belongs to the binding-protein-dependent transport system permease family.</text>
</comment>
<keyword evidence="2 7" id="KW-0813">Transport</keyword>
<evidence type="ECO:0000259" key="8">
    <source>
        <dbReference type="PROSITE" id="PS50928"/>
    </source>
</evidence>
<keyword evidence="3" id="KW-1003">Cell membrane</keyword>
<dbReference type="Pfam" id="PF00528">
    <property type="entry name" value="BPD_transp_1"/>
    <property type="match status" value="1"/>
</dbReference>
<feature type="transmembrane region" description="Helical" evidence="7">
    <location>
        <begin position="76"/>
        <end position="99"/>
    </location>
</feature>
<dbReference type="Gene3D" id="1.10.3720.10">
    <property type="entry name" value="MetI-like"/>
    <property type="match status" value="1"/>
</dbReference>
<feature type="domain" description="ABC transmembrane type-1" evidence="8">
    <location>
        <begin position="73"/>
        <end position="286"/>
    </location>
</feature>
<feature type="transmembrane region" description="Helical" evidence="7">
    <location>
        <begin position="158"/>
        <end position="182"/>
    </location>
</feature>
<organism evidence="9 10">
    <name type="scientific">Ideonella alba</name>
    <dbReference type="NCBI Taxonomy" id="2824118"/>
    <lineage>
        <taxon>Bacteria</taxon>
        <taxon>Pseudomonadati</taxon>
        <taxon>Pseudomonadota</taxon>
        <taxon>Betaproteobacteria</taxon>
        <taxon>Burkholderiales</taxon>
        <taxon>Sphaerotilaceae</taxon>
        <taxon>Ideonella</taxon>
    </lineage>
</organism>
<dbReference type="GO" id="GO:0055085">
    <property type="term" value="P:transmembrane transport"/>
    <property type="evidence" value="ECO:0007669"/>
    <property type="project" value="InterPro"/>
</dbReference>
<sequence length="295" mass="31982">MPRPRTLQRLRRALVGWAALGPLLLTVLLAYGGSVLWTLRVSFSSSRTLPVDDFVGLAQYERLLGNARWMESLQHLALYGGLFMLACLGLGILLAVAIDQKVRAEDLLRSLFLYPYALSFVATGLVWQWLLQPDGAVAAGVRALGGEGFDWLIDPDRVLYTLVIATTWQAAGLVMAIMLAGLRGVDPQLWQAARVDGIPRWRVLLQIVLPSLGPSLATATVLLFTGVVKLFDAVVAMTQGGPGNASDVPARFIMDHLFGRANIGLASAGAVLMLLSVLVLVAPLLYWRARRQEAA</sequence>
<dbReference type="InterPro" id="IPR051393">
    <property type="entry name" value="ABC_transporter_permease"/>
</dbReference>
<comment type="subcellular location">
    <subcellularLocation>
        <location evidence="1 7">Cell membrane</location>
        <topology evidence="1 7">Multi-pass membrane protein</topology>
    </subcellularLocation>
</comment>
<evidence type="ECO:0000256" key="3">
    <source>
        <dbReference type="ARBA" id="ARBA00022475"/>
    </source>
</evidence>
<evidence type="ECO:0000256" key="4">
    <source>
        <dbReference type="ARBA" id="ARBA00022692"/>
    </source>
</evidence>
<evidence type="ECO:0000256" key="7">
    <source>
        <dbReference type="RuleBase" id="RU363032"/>
    </source>
</evidence>
<name>A0A940YFM5_9BURK</name>
<keyword evidence="6 7" id="KW-0472">Membrane</keyword>
<dbReference type="InterPro" id="IPR035906">
    <property type="entry name" value="MetI-like_sf"/>
</dbReference>
<dbReference type="AlphaFoldDB" id="A0A940YFM5"/>
<protein>
    <submittedName>
        <fullName evidence="9">Sugar ABC transporter permease</fullName>
    </submittedName>
</protein>
<feature type="transmembrane region" description="Helical" evidence="7">
    <location>
        <begin position="263"/>
        <end position="287"/>
    </location>
</feature>
<reference evidence="9 10" key="1">
    <citation type="submission" date="2021-04" db="EMBL/GenBank/DDBJ databases">
        <title>The genome sequence of Ideonella sp. 3Y2.</title>
        <authorList>
            <person name="Liu Y."/>
        </authorList>
    </citation>
    <scope>NUCLEOTIDE SEQUENCE [LARGE SCALE GENOMIC DNA]</scope>
    <source>
        <strain evidence="9 10">3Y2</strain>
    </source>
</reference>
<comment type="caution">
    <text evidence="9">The sequence shown here is derived from an EMBL/GenBank/DDBJ whole genome shotgun (WGS) entry which is preliminary data.</text>
</comment>
<evidence type="ECO:0000256" key="2">
    <source>
        <dbReference type="ARBA" id="ARBA00022448"/>
    </source>
</evidence>
<keyword evidence="5 7" id="KW-1133">Transmembrane helix</keyword>